<dbReference type="PROSITE" id="PS00159">
    <property type="entry name" value="ALDOLASE_KDPG_KHG_1"/>
    <property type="match status" value="1"/>
</dbReference>
<organism evidence="8 9">
    <name type="scientific">Paremcibacter congregatus</name>
    <dbReference type="NCBI Taxonomy" id="2043170"/>
    <lineage>
        <taxon>Bacteria</taxon>
        <taxon>Pseudomonadati</taxon>
        <taxon>Pseudomonadota</taxon>
        <taxon>Alphaproteobacteria</taxon>
        <taxon>Emcibacterales</taxon>
        <taxon>Emcibacteraceae</taxon>
        <taxon>Paremcibacter</taxon>
    </lineage>
</organism>
<dbReference type="RefSeq" id="WP_099472930.1">
    <property type="nucleotide sequence ID" value="NZ_CP041025.1"/>
</dbReference>
<dbReference type="GO" id="GO:0008675">
    <property type="term" value="F:2-dehydro-3-deoxy-phosphogluconate aldolase activity"/>
    <property type="evidence" value="ECO:0007669"/>
    <property type="project" value="UniProtKB-EC"/>
</dbReference>
<protein>
    <recommendedName>
        <fullName evidence="5">2-dehydro-3-deoxy-phosphogluconate aldolase</fullName>
        <ecNumber evidence="5">4.1.2.14</ecNumber>
    </recommendedName>
</protein>
<dbReference type="Pfam" id="PF01081">
    <property type="entry name" value="Aldolase"/>
    <property type="match status" value="1"/>
</dbReference>
<comment type="subunit">
    <text evidence="4">Homotrimer.</text>
</comment>
<dbReference type="PANTHER" id="PTHR30246">
    <property type="entry name" value="2-KETO-3-DEOXY-6-PHOSPHOGLUCONATE ALDOLASE"/>
    <property type="match status" value="1"/>
</dbReference>
<comment type="pathway">
    <text evidence="2">Carbohydrate acid metabolism; 2-dehydro-3-deoxy-D-gluconate degradation; D-glyceraldehyde 3-phosphate and pyruvate from 2-dehydro-3-deoxy-D-gluconate: step 2/2.</text>
</comment>
<sequence>MQLREKLRHFGVIPVITLTQVEDAIPVAQALSDGGLPVAEITFRTPAAAEAIAAVKQALPHMIIGAGTILTLAQLHQARVAGADFMVSPGFDATLIEKSLRMEMPFIPGCATATEIGAAQTLGIDLVKFFPAAAQNAQAVIPAMAGPFPDITYMLTGGIGFGELNAYLSLPNVICCGGSWIAPTVLIDAGNFTEIQENAAATVETITRIRKGL</sequence>
<dbReference type="SUPFAM" id="SSF51569">
    <property type="entry name" value="Aldolase"/>
    <property type="match status" value="1"/>
</dbReference>
<dbReference type="Gene3D" id="3.20.20.70">
    <property type="entry name" value="Aldolase class I"/>
    <property type="match status" value="1"/>
</dbReference>
<accession>A0A2G4YQT8</accession>
<dbReference type="PANTHER" id="PTHR30246:SF1">
    <property type="entry name" value="2-DEHYDRO-3-DEOXY-6-PHOSPHOGALACTONATE ALDOLASE-RELATED"/>
    <property type="match status" value="1"/>
</dbReference>
<proteinExistence type="inferred from homology"/>
<evidence type="ECO:0000256" key="5">
    <source>
        <dbReference type="ARBA" id="ARBA00013063"/>
    </source>
</evidence>
<dbReference type="EC" id="4.1.2.14" evidence="5"/>
<dbReference type="InterPro" id="IPR031337">
    <property type="entry name" value="KDPG/KHG_AS_1"/>
</dbReference>
<reference evidence="8 9" key="1">
    <citation type="submission" date="2017-10" db="EMBL/GenBank/DDBJ databases">
        <title>Frigbacter circumglobatus gen. nov. sp. nov., isolated from sediment cultured in situ.</title>
        <authorList>
            <person name="Zhao Z."/>
        </authorList>
    </citation>
    <scope>NUCLEOTIDE SEQUENCE [LARGE SCALE GENOMIC DNA]</scope>
    <source>
        <strain evidence="8 9">ZYL</strain>
    </source>
</reference>
<dbReference type="InterPro" id="IPR000887">
    <property type="entry name" value="Aldlse_KDPG_KHG"/>
</dbReference>
<evidence type="ECO:0000256" key="6">
    <source>
        <dbReference type="ARBA" id="ARBA00023239"/>
    </source>
</evidence>
<dbReference type="AlphaFoldDB" id="A0A2G4YQT8"/>
<evidence type="ECO:0000256" key="4">
    <source>
        <dbReference type="ARBA" id="ARBA00011233"/>
    </source>
</evidence>
<keyword evidence="6" id="KW-0456">Lyase</keyword>
<evidence type="ECO:0000313" key="8">
    <source>
        <dbReference type="EMBL" id="PHZ84689.1"/>
    </source>
</evidence>
<evidence type="ECO:0000256" key="2">
    <source>
        <dbReference type="ARBA" id="ARBA00004736"/>
    </source>
</evidence>
<comment type="similarity">
    <text evidence="3">Belongs to the KHG/KDPG aldolase family.</text>
</comment>
<keyword evidence="7" id="KW-0119">Carbohydrate metabolism</keyword>
<keyword evidence="9" id="KW-1185">Reference proteome</keyword>
<dbReference type="Proteomes" id="UP000229730">
    <property type="component" value="Unassembled WGS sequence"/>
</dbReference>
<dbReference type="CDD" id="cd00452">
    <property type="entry name" value="KDPG_aldolase"/>
    <property type="match status" value="1"/>
</dbReference>
<dbReference type="InterPro" id="IPR013785">
    <property type="entry name" value="Aldolase_TIM"/>
</dbReference>
<evidence type="ECO:0000256" key="7">
    <source>
        <dbReference type="ARBA" id="ARBA00023277"/>
    </source>
</evidence>
<dbReference type="OrthoDB" id="9805177at2"/>
<gene>
    <name evidence="8" type="ORF">CRD36_10395</name>
</gene>
<dbReference type="NCBIfam" id="TIGR01182">
    <property type="entry name" value="eda"/>
    <property type="match status" value="1"/>
</dbReference>
<dbReference type="InParanoid" id="A0A2G4YQT8"/>
<evidence type="ECO:0000256" key="1">
    <source>
        <dbReference type="ARBA" id="ARBA00000654"/>
    </source>
</evidence>
<name>A0A2G4YQT8_9PROT</name>
<comment type="caution">
    <text evidence="8">The sequence shown here is derived from an EMBL/GenBank/DDBJ whole genome shotgun (WGS) entry which is preliminary data.</text>
</comment>
<evidence type="ECO:0000256" key="3">
    <source>
        <dbReference type="ARBA" id="ARBA00006906"/>
    </source>
</evidence>
<comment type="catalytic activity">
    <reaction evidence="1">
        <text>2-dehydro-3-deoxy-6-phospho-D-gluconate = D-glyceraldehyde 3-phosphate + pyruvate</text>
        <dbReference type="Rhea" id="RHEA:17089"/>
        <dbReference type="ChEBI" id="CHEBI:15361"/>
        <dbReference type="ChEBI" id="CHEBI:57569"/>
        <dbReference type="ChEBI" id="CHEBI:59776"/>
        <dbReference type="EC" id="4.1.2.14"/>
    </reaction>
</comment>
<evidence type="ECO:0000313" key="9">
    <source>
        <dbReference type="Proteomes" id="UP000229730"/>
    </source>
</evidence>
<dbReference type="EMBL" id="PDEM01000023">
    <property type="protein sequence ID" value="PHZ84689.1"/>
    <property type="molecule type" value="Genomic_DNA"/>
</dbReference>